<sequence>MGFSEPKAKNFLMQGVSSTGSTLLGLFLPKTRVASSATIMVMEAPKVVYHI</sequence>
<gene>
    <name evidence="1" type="ORF">M5D96_000309</name>
</gene>
<evidence type="ECO:0000313" key="2">
    <source>
        <dbReference type="Proteomes" id="UP001059596"/>
    </source>
</evidence>
<comment type="caution">
    <text evidence="1">The sequence shown here is derived from an EMBL/GenBank/DDBJ whole genome shotgun (WGS) entry which is preliminary data.</text>
</comment>
<dbReference type="AlphaFoldDB" id="A0A9P9YWI2"/>
<accession>A0A9P9YWI2</accession>
<evidence type="ECO:0000313" key="1">
    <source>
        <dbReference type="EMBL" id="KAI8044158.1"/>
    </source>
</evidence>
<organism evidence="1 2">
    <name type="scientific">Drosophila gunungcola</name>
    <name type="common">fruit fly</name>
    <dbReference type="NCBI Taxonomy" id="103775"/>
    <lineage>
        <taxon>Eukaryota</taxon>
        <taxon>Metazoa</taxon>
        <taxon>Ecdysozoa</taxon>
        <taxon>Arthropoda</taxon>
        <taxon>Hexapoda</taxon>
        <taxon>Insecta</taxon>
        <taxon>Pterygota</taxon>
        <taxon>Neoptera</taxon>
        <taxon>Endopterygota</taxon>
        <taxon>Diptera</taxon>
        <taxon>Brachycera</taxon>
        <taxon>Muscomorpha</taxon>
        <taxon>Ephydroidea</taxon>
        <taxon>Drosophilidae</taxon>
        <taxon>Drosophila</taxon>
        <taxon>Sophophora</taxon>
    </lineage>
</organism>
<name>A0A9P9YWI2_9MUSC</name>
<keyword evidence="2" id="KW-1185">Reference proteome</keyword>
<dbReference type="EMBL" id="JAMKOV010000001">
    <property type="protein sequence ID" value="KAI8044158.1"/>
    <property type="molecule type" value="Genomic_DNA"/>
</dbReference>
<reference evidence="1" key="1">
    <citation type="journal article" date="2023" name="Genome Biol. Evol.">
        <title>Long-read-based Genome Assembly of Drosophila gunungcola Reveals Fewer Chemosensory Genes in Flower-breeding Species.</title>
        <authorList>
            <person name="Negi A."/>
            <person name="Liao B.Y."/>
            <person name="Yeh S.D."/>
        </authorList>
    </citation>
    <scope>NUCLEOTIDE SEQUENCE</scope>
    <source>
        <strain evidence="1">Sukarami</strain>
    </source>
</reference>
<dbReference type="Proteomes" id="UP001059596">
    <property type="component" value="Chromosome 3R"/>
</dbReference>
<proteinExistence type="predicted"/>
<protein>
    <submittedName>
        <fullName evidence="1">Uncharacterized protein</fullName>
    </submittedName>
</protein>